<evidence type="ECO:0000313" key="3">
    <source>
        <dbReference type="Proteomes" id="UP000192491"/>
    </source>
</evidence>
<evidence type="ECO:0000313" key="2">
    <source>
        <dbReference type="EMBL" id="OQX11067.1"/>
    </source>
</evidence>
<gene>
    <name evidence="2" type="ORF">BWK73_18635</name>
</gene>
<sequence length="248" mass="27839">MLKSKIKASLIHLIISIIVVGIFITFALLIWYPNPFFEISGLKHIIVILLSVDLILGPLLTFVVFKPNKPSLKFDLSFIAAVQIAALTYGMYTIYQGHPVYIAYAVDRFTLISAADVNPNDAKEAELRASGWWKPIMVYAETPSDPKEQEKLIFEVLSGKPDIDARPEYYQSFEDNISKVLAGGIKPEKLFASPPHKAALDRFLTQYGKTATDYAFLRLVGKEDDVIWIWDKATGKAVDTISLTPWNL</sequence>
<proteinExistence type="predicted"/>
<feature type="transmembrane region" description="Helical" evidence="1">
    <location>
        <begin position="76"/>
        <end position="95"/>
    </location>
</feature>
<accession>A0A1Y1QPZ8</accession>
<feature type="transmembrane region" description="Helical" evidence="1">
    <location>
        <begin position="12"/>
        <end position="32"/>
    </location>
</feature>
<dbReference type="NCBIfam" id="NF041437">
    <property type="entry name" value="TfpZ"/>
    <property type="match status" value="1"/>
</dbReference>
<keyword evidence="1" id="KW-0812">Transmembrane</keyword>
<keyword evidence="1" id="KW-0472">Membrane</keyword>
<protein>
    <recommendedName>
        <fullName evidence="4">Type IV pilin accessory protein</fullName>
    </recommendedName>
</protein>
<feature type="transmembrane region" description="Helical" evidence="1">
    <location>
        <begin position="44"/>
        <end position="64"/>
    </location>
</feature>
<evidence type="ECO:0000256" key="1">
    <source>
        <dbReference type="SAM" id="Phobius"/>
    </source>
</evidence>
<reference evidence="2 3" key="1">
    <citation type="submission" date="2017-01" db="EMBL/GenBank/DDBJ databases">
        <title>Novel large sulfur bacteria in the metagenomes of groundwater-fed chemosynthetic microbial mats in the Lake Huron basin.</title>
        <authorList>
            <person name="Sharrar A.M."/>
            <person name="Flood B.E."/>
            <person name="Bailey J.V."/>
            <person name="Jones D.S."/>
            <person name="Biddanda B."/>
            <person name="Ruberg S.A."/>
            <person name="Marcus D.N."/>
            <person name="Dick G.J."/>
        </authorList>
    </citation>
    <scope>NUCLEOTIDE SEQUENCE [LARGE SCALE GENOMIC DNA]</scope>
    <source>
        <strain evidence="2">A8</strain>
    </source>
</reference>
<dbReference type="Proteomes" id="UP000192491">
    <property type="component" value="Unassembled WGS sequence"/>
</dbReference>
<evidence type="ECO:0008006" key="4">
    <source>
        <dbReference type="Google" id="ProtNLM"/>
    </source>
</evidence>
<name>A0A1Y1QPZ8_9GAMM</name>
<dbReference type="InterPro" id="IPR047814">
    <property type="entry name" value="TfpX/TfpZ-like"/>
</dbReference>
<comment type="caution">
    <text evidence="2">The sequence shown here is derived from an EMBL/GenBank/DDBJ whole genome shotgun (WGS) entry which is preliminary data.</text>
</comment>
<keyword evidence="1" id="KW-1133">Transmembrane helix</keyword>
<dbReference type="EMBL" id="MTEJ01000097">
    <property type="protein sequence ID" value="OQX11067.1"/>
    <property type="molecule type" value="Genomic_DNA"/>
</dbReference>
<organism evidence="2 3">
    <name type="scientific">Thiothrix lacustris</name>
    <dbReference type="NCBI Taxonomy" id="525917"/>
    <lineage>
        <taxon>Bacteria</taxon>
        <taxon>Pseudomonadati</taxon>
        <taxon>Pseudomonadota</taxon>
        <taxon>Gammaproteobacteria</taxon>
        <taxon>Thiotrichales</taxon>
        <taxon>Thiotrichaceae</taxon>
        <taxon>Thiothrix</taxon>
    </lineage>
</organism>
<dbReference type="AlphaFoldDB" id="A0A1Y1QPZ8"/>